<organism evidence="1 2">
    <name type="scientific">Paracoccus denitrificans</name>
    <dbReference type="NCBI Taxonomy" id="266"/>
    <lineage>
        <taxon>Bacteria</taxon>
        <taxon>Pseudomonadati</taxon>
        <taxon>Pseudomonadota</taxon>
        <taxon>Alphaproteobacteria</taxon>
        <taxon>Rhodobacterales</taxon>
        <taxon>Paracoccaceae</taxon>
        <taxon>Paracoccus</taxon>
    </lineage>
</organism>
<sequence length="70" mass="7642">MALSISAVLPHSYSLCGAPPIIAAIDIAARQRKPFWPALSKTFRAANARIHGASNDQSRLRKKMWRPATG</sequence>
<protein>
    <submittedName>
        <fullName evidence="1">Uncharacterized protein</fullName>
    </submittedName>
</protein>
<comment type="caution">
    <text evidence="1">The sequence shown here is derived from an EMBL/GenBank/DDBJ whole genome shotgun (WGS) entry which is preliminary data.</text>
</comment>
<dbReference type="AlphaFoldDB" id="A0A533I4R7"/>
<proteinExistence type="predicted"/>
<reference evidence="1 2" key="1">
    <citation type="journal article" date="2017" name="Nat. Commun.">
        <title>In situ click chemistry generation of cyclooxygenase-2 inhibitors.</title>
        <authorList>
            <person name="Bhardwaj A."/>
            <person name="Kaur J."/>
            <person name="Wuest M."/>
            <person name="Wuest F."/>
        </authorList>
    </citation>
    <scope>NUCLEOTIDE SEQUENCE [LARGE SCALE GENOMIC DNA]</scope>
    <source>
        <strain evidence="1">S2_012_000_R3_94</strain>
    </source>
</reference>
<dbReference type="Proteomes" id="UP000315344">
    <property type="component" value="Unassembled WGS sequence"/>
</dbReference>
<gene>
    <name evidence="1" type="ORF">DI616_14135</name>
</gene>
<evidence type="ECO:0000313" key="2">
    <source>
        <dbReference type="Proteomes" id="UP000315344"/>
    </source>
</evidence>
<name>A0A533I4R7_PARDE</name>
<evidence type="ECO:0000313" key="1">
    <source>
        <dbReference type="EMBL" id="TKW65537.1"/>
    </source>
</evidence>
<dbReference type="EMBL" id="VAFL01000012">
    <property type="protein sequence ID" value="TKW65537.1"/>
    <property type="molecule type" value="Genomic_DNA"/>
</dbReference>
<accession>A0A533I4R7</accession>